<protein>
    <submittedName>
        <fullName evidence="1">Uncharacterized protein</fullName>
    </submittedName>
</protein>
<dbReference type="Proteomes" id="UP000596661">
    <property type="component" value="Chromosome 4"/>
</dbReference>
<dbReference type="AlphaFoldDB" id="A0A803PDG7"/>
<dbReference type="Gramene" id="evm.model.04.1528">
    <property type="protein sequence ID" value="cds.evm.model.04.1528"/>
    <property type="gene ID" value="evm.TU.04.1528"/>
</dbReference>
<reference evidence="1" key="1">
    <citation type="submission" date="2018-11" db="EMBL/GenBank/DDBJ databases">
        <authorList>
            <person name="Grassa J C."/>
        </authorList>
    </citation>
    <scope>NUCLEOTIDE SEQUENCE [LARGE SCALE GENOMIC DNA]</scope>
</reference>
<organism evidence="1 2">
    <name type="scientific">Cannabis sativa</name>
    <name type="common">Hemp</name>
    <name type="synonym">Marijuana</name>
    <dbReference type="NCBI Taxonomy" id="3483"/>
    <lineage>
        <taxon>Eukaryota</taxon>
        <taxon>Viridiplantae</taxon>
        <taxon>Streptophyta</taxon>
        <taxon>Embryophyta</taxon>
        <taxon>Tracheophyta</taxon>
        <taxon>Spermatophyta</taxon>
        <taxon>Magnoliopsida</taxon>
        <taxon>eudicotyledons</taxon>
        <taxon>Gunneridae</taxon>
        <taxon>Pentapetalae</taxon>
        <taxon>rosids</taxon>
        <taxon>fabids</taxon>
        <taxon>Rosales</taxon>
        <taxon>Cannabaceae</taxon>
        <taxon>Cannabis</taxon>
    </lineage>
</organism>
<name>A0A803PDG7_CANSA</name>
<evidence type="ECO:0000313" key="2">
    <source>
        <dbReference type="Proteomes" id="UP000596661"/>
    </source>
</evidence>
<accession>A0A803PDG7</accession>
<dbReference type="EnsemblPlants" id="evm.model.04.1528">
    <property type="protein sequence ID" value="cds.evm.model.04.1528"/>
    <property type="gene ID" value="evm.TU.04.1528"/>
</dbReference>
<proteinExistence type="predicted"/>
<sequence length="74" mass="8046">MGNQPQFDNQIRSPQFSTIVTVHSSGSYNFAALSEQFQKFIASQPNAMYVSSLVGQPPTCTSGSTTSEANWDQP</sequence>
<keyword evidence="2" id="KW-1185">Reference proteome</keyword>
<evidence type="ECO:0000313" key="1">
    <source>
        <dbReference type="EnsemblPlants" id="cds.evm.model.04.1528"/>
    </source>
</evidence>
<dbReference type="EMBL" id="UZAU01000392">
    <property type="status" value="NOT_ANNOTATED_CDS"/>
    <property type="molecule type" value="Genomic_DNA"/>
</dbReference>
<reference evidence="1" key="2">
    <citation type="submission" date="2021-03" db="UniProtKB">
        <authorList>
            <consortium name="EnsemblPlants"/>
        </authorList>
    </citation>
    <scope>IDENTIFICATION</scope>
</reference>